<evidence type="ECO:0000256" key="1">
    <source>
        <dbReference type="SAM" id="MobiDB-lite"/>
    </source>
</evidence>
<feature type="region of interest" description="Disordered" evidence="1">
    <location>
        <begin position="1"/>
        <end position="49"/>
    </location>
</feature>
<organism>
    <name type="scientific">Branchiostoma floridae</name>
    <name type="common">Florida lancelet</name>
    <name type="synonym">Amphioxus</name>
    <dbReference type="NCBI Taxonomy" id="7739"/>
    <lineage>
        <taxon>Eukaryota</taxon>
        <taxon>Metazoa</taxon>
        <taxon>Chordata</taxon>
        <taxon>Cephalochordata</taxon>
        <taxon>Leptocardii</taxon>
        <taxon>Amphioxiformes</taxon>
        <taxon>Branchiostomatidae</taxon>
        <taxon>Branchiostoma</taxon>
    </lineage>
</organism>
<dbReference type="AlphaFoldDB" id="C3ZY46"/>
<protein>
    <submittedName>
        <fullName evidence="2">Uncharacterized protein</fullName>
    </submittedName>
</protein>
<feature type="region of interest" description="Disordered" evidence="1">
    <location>
        <begin position="66"/>
        <end position="118"/>
    </location>
</feature>
<name>C3ZY46_BRAFL</name>
<accession>C3ZY46</accession>
<gene>
    <name evidence="2" type="ORF">BRAFLDRAFT_106419</name>
</gene>
<evidence type="ECO:0000313" key="2">
    <source>
        <dbReference type="EMBL" id="EEN42528.1"/>
    </source>
</evidence>
<dbReference type="EMBL" id="GG666721">
    <property type="protein sequence ID" value="EEN42528.1"/>
    <property type="molecule type" value="Genomic_DNA"/>
</dbReference>
<sequence length="141" mass="15365">MSTQAQPVRSTFAGPGSSQTNRPLPQPPPVHQRNGASGSRLERQETSLDTYEEAERVYYIIKDQDLPPSFHGVGRQQESPQAGVETSGLPPKPPPVRLSGSHRRVRHGNGTSETFYEGSEAMKDSAKYTSAAAWVPELSCC</sequence>
<proteinExistence type="predicted"/>
<dbReference type="InParanoid" id="C3ZY46"/>
<reference evidence="2" key="1">
    <citation type="journal article" date="2008" name="Nature">
        <title>The amphioxus genome and the evolution of the chordate karyotype.</title>
        <authorList>
            <consortium name="US DOE Joint Genome Institute (JGI-PGF)"/>
            <person name="Putnam N.H."/>
            <person name="Butts T."/>
            <person name="Ferrier D.E.K."/>
            <person name="Furlong R.F."/>
            <person name="Hellsten U."/>
            <person name="Kawashima T."/>
            <person name="Robinson-Rechavi M."/>
            <person name="Shoguchi E."/>
            <person name="Terry A."/>
            <person name="Yu J.-K."/>
            <person name="Benito-Gutierrez E.L."/>
            <person name="Dubchak I."/>
            <person name="Garcia-Fernandez J."/>
            <person name="Gibson-Brown J.J."/>
            <person name="Grigoriev I.V."/>
            <person name="Horton A.C."/>
            <person name="de Jong P.J."/>
            <person name="Jurka J."/>
            <person name="Kapitonov V.V."/>
            <person name="Kohara Y."/>
            <person name="Kuroki Y."/>
            <person name="Lindquist E."/>
            <person name="Lucas S."/>
            <person name="Osoegawa K."/>
            <person name="Pennacchio L.A."/>
            <person name="Salamov A.A."/>
            <person name="Satou Y."/>
            <person name="Sauka-Spengler T."/>
            <person name="Schmutz J."/>
            <person name="Shin-I T."/>
            <person name="Toyoda A."/>
            <person name="Bronner-Fraser M."/>
            <person name="Fujiyama A."/>
            <person name="Holland L.Z."/>
            <person name="Holland P.W.H."/>
            <person name="Satoh N."/>
            <person name="Rokhsar D.S."/>
        </authorList>
    </citation>
    <scope>NUCLEOTIDE SEQUENCE [LARGE SCALE GENOMIC DNA]</scope>
    <source>
        <strain evidence="2">S238N-H82</strain>
        <tissue evidence="2">Testes</tissue>
    </source>
</reference>